<comment type="caution">
    <text evidence="3">The sequence shown here is derived from an EMBL/GenBank/DDBJ whole genome shotgun (WGS) entry which is preliminary data.</text>
</comment>
<dbReference type="PANTHER" id="PTHR30006">
    <property type="entry name" value="THIAMINE-BINDING PERIPLASMIC PROTEIN-RELATED"/>
    <property type="match status" value="1"/>
</dbReference>
<dbReference type="InterPro" id="IPR001188">
    <property type="entry name" value="Sperm_putr-bd"/>
</dbReference>
<protein>
    <submittedName>
        <fullName evidence="3">ABC transporter substrate-binding protein</fullName>
    </submittedName>
</protein>
<dbReference type="GO" id="GO:0030975">
    <property type="term" value="F:thiamine binding"/>
    <property type="evidence" value="ECO:0007669"/>
    <property type="project" value="TreeGrafter"/>
</dbReference>
<organism evidence="3 5">
    <name type="scientific">Bacillus canaveralius</name>
    <dbReference type="NCBI Taxonomy" id="1403243"/>
    <lineage>
        <taxon>Bacteria</taxon>
        <taxon>Bacillati</taxon>
        <taxon>Bacillota</taxon>
        <taxon>Bacilli</taxon>
        <taxon>Bacillales</taxon>
        <taxon>Bacillaceae</taxon>
        <taxon>Bacillus</taxon>
    </lineage>
</organism>
<dbReference type="EMBL" id="PGVA01000019">
    <property type="protein sequence ID" value="PLR83568.1"/>
    <property type="molecule type" value="Genomic_DNA"/>
</dbReference>
<gene>
    <name evidence="3" type="ORF">CU635_09065</name>
    <name evidence="4" type="ORF">CVD25_01445</name>
</gene>
<dbReference type="InterPro" id="IPR006059">
    <property type="entry name" value="SBP"/>
</dbReference>
<dbReference type="EMBL" id="PGVD01000004">
    <property type="protein sequence ID" value="PLS00754.1"/>
    <property type="molecule type" value="Genomic_DNA"/>
</dbReference>
<name>A0A2N5GN51_9BACI</name>
<evidence type="ECO:0000313" key="4">
    <source>
        <dbReference type="EMBL" id="PLS00754.1"/>
    </source>
</evidence>
<dbReference type="PROSITE" id="PS51257">
    <property type="entry name" value="PROKAR_LIPOPROTEIN"/>
    <property type="match status" value="1"/>
</dbReference>
<dbReference type="GO" id="GO:0015888">
    <property type="term" value="P:thiamine transport"/>
    <property type="evidence" value="ECO:0007669"/>
    <property type="project" value="TreeGrafter"/>
</dbReference>
<dbReference type="PANTHER" id="PTHR30006:SF2">
    <property type="entry name" value="ABC TRANSPORTER SUBSTRATE-BINDING PROTEIN"/>
    <property type="match status" value="1"/>
</dbReference>
<dbReference type="PRINTS" id="PR00909">
    <property type="entry name" value="SPERMDNBNDNG"/>
</dbReference>
<dbReference type="AlphaFoldDB" id="A0A2N5GN51"/>
<dbReference type="OrthoDB" id="179400at2"/>
<evidence type="ECO:0000313" key="5">
    <source>
        <dbReference type="Proteomes" id="UP000234951"/>
    </source>
</evidence>
<accession>A0A2N5GN51</accession>
<dbReference type="Proteomes" id="UP000234951">
    <property type="component" value="Unassembled WGS sequence"/>
</dbReference>
<dbReference type="CDD" id="cd13589">
    <property type="entry name" value="PBP2_polyamine_RpCGA009"/>
    <property type="match status" value="1"/>
</dbReference>
<dbReference type="GO" id="GO:0030288">
    <property type="term" value="C:outer membrane-bounded periplasmic space"/>
    <property type="evidence" value="ECO:0007669"/>
    <property type="project" value="TreeGrafter"/>
</dbReference>
<keyword evidence="6" id="KW-1185">Reference proteome</keyword>
<evidence type="ECO:0000313" key="6">
    <source>
        <dbReference type="Proteomes" id="UP000235114"/>
    </source>
</evidence>
<sequence>MKRKTYFTVIICLFFAIASGCSSQAGNSSDDEGSTGKDEQTLVLAAYGGSYEQKMKEVLIPKFEKEHSVKIKYITGSSVDTLSKLQAQKDKPQIDVAFLDDGPQAQAKAFGLLAPLDKEVVTNLANVYDIAKDKDNVGVGFGIISTGLAYNKEFFEQNGLEPLTSWNDLADPKFKGKLVLPSIANTYGIHMLLMTAIANGGSEENIEPGFEKLKEIAKNAVTFDKTADVSNYFLQGQTVASAWGSSRVYTLQDTGFPIEYVIPKEGVPALMPTISVIKDAPNVELAQEFVNFILGEEAQELFANALFDGPVNKNVKLEGDITNKVVYGEDQIAKLIKVNWEVVNQKRAEWTERANKEIEVAH</sequence>
<dbReference type="Gene3D" id="3.40.190.10">
    <property type="entry name" value="Periplasmic binding protein-like II"/>
    <property type="match status" value="2"/>
</dbReference>
<reference evidence="3 5" key="1">
    <citation type="submission" date="2017-11" db="EMBL/GenBank/DDBJ databases">
        <title>Comparitive Functional Genomics of Dry Heat Resistant strains isolated from the Viking Spacecraft.</title>
        <authorList>
            <person name="Seuylemezian A."/>
            <person name="Cooper K."/>
            <person name="Vaishampayan P."/>
        </authorList>
    </citation>
    <scope>NUCLEOTIDE SEQUENCE [LARGE SCALE GENOMIC DNA]</scope>
    <source>
        <strain evidence="3 5">M4.6</strain>
    </source>
</reference>
<evidence type="ECO:0000313" key="3">
    <source>
        <dbReference type="EMBL" id="PLR83568.1"/>
    </source>
</evidence>
<dbReference type="GO" id="GO:0019808">
    <property type="term" value="F:polyamine binding"/>
    <property type="evidence" value="ECO:0007669"/>
    <property type="project" value="InterPro"/>
</dbReference>
<reference evidence="4 6" key="2">
    <citation type="submission" date="2017-12" db="EMBL/GenBank/DDBJ databases">
        <title>Comparative Functional Genomics of Dry Heat Resistant strains isolated from the Viking Spacecraft.</title>
        <authorList>
            <person name="Seuylemezian A."/>
            <person name="Cooper K."/>
            <person name="Vaishampayan P."/>
        </authorList>
    </citation>
    <scope>NUCLEOTIDE SEQUENCE [LARGE SCALE GENOMIC DNA]</scope>
    <source>
        <strain evidence="4 6">ATCC 29669</strain>
    </source>
</reference>
<evidence type="ECO:0000256" key="1">
    <source>
        <dbReference type="ARBA" id="ARBA00022729"/>
    </source>
</evidence>
<keyword evidence="1 2" id="KW-0732">Signal</keyword>
<dbReference type="GO" id="GO:0030976">
    <property type="term" value="F:thiamine pyrophosphate binding"/>
    <property type="evidence" value="ECO:0007669"/>
    <property type="project" value="TreeGrafter"/>
</dbReference>
<dbReference type="Proteomes" id="UP000235114">
    <property type="component" value="Unassembled WGS sequence"/>
</dbReference>
<feature type="chain" id="PRO_5043159355" evidence="2">
    <location>
        <begin position="26"/>
        <end position="362"/>
    </location>
</feature>
<dbReference type="Pfam" id="PF13416">
    <property type="entry name" value="SBP_bac_8"/>
    <property type="match status" value="1"/>
</dbReference>
<proteinExistence type="predicted"/>
<dbReference type="RefSeq" id="WP_101577045.1">
    <property type="nucleotide sequence ID" value="NZ_PGVA01000019.1"/>
</dbReference>
<evidence type="ECO:0000256" key="2">
    <source>
        <dbReference type="SAM" id="SignalP"/>
    </source>
</evidence>
<dbReference type="GO" id="GO:0015846">
    <property type="term" value="P:polyamine transport"/>
    <property type="evidence" value="ECO:0007669"/>
    <property type="project" value="InterPro"/>
</dbReference>
<feature type="signal peptide" evidence="2">
    <location>
        <begin position="1"/>
        <end position="25"/>
    </location>
</feature>
<dbReference type="SUPFAM" id="SSF53850">
    <property type="entry name" value="Periplasmic binding protein-like II"/>
    <property type="match status" value="1"/>
</dbReference>